<proteinExistence type="inferred from homology"/>
<dbReference type="eggNOG" id="COG0772">
    <property type="taxonomic scope" value="Bacteria"/>
</dbReference>
<reference evidence="22 23" key="1">
    <citation type="journal article" date="2000" name="Nucleic Acids Res.">
        <title>Genome sequences of Chlamydia trachomatis MoPn and Chlamydia pneumoniae AR39.</title>
        <authorList>
            <person name="Read T.D."/>
            <person name="Brunham R.C."/>
            <person name="Shen C."/>
            <person name="Gill S.R."/>
            <person name="Heidelberg J.F."/>
            <person name="White O."/>
            <person name="Hickey E.K."/>
            <person name="Peterson J.D."/>
            <person name="Utterback T.R."/>
            <person name="Berry K.J."/>
            <person name="Bass S."/>
            <person name="Linher K.D."/>
            <person name="Weidman J.F."/>
            <person name="Khouri H.M."/>
            <person name="Craven B."/>
            <person name="Bowman C."/>
            <person name="Dodson R.J."/>
            <person name="Gwinn M.L."/>
            <person name="Nelson W.C."/>
            <person name="DeBoy R.T."/>
            <person name="Kolonay J.F."/>
            <person name="McClarty G."/>
            <person name="Salzberg S.L."/>
            <person name="Eisen J.A."/>
            <person name="Fraser C.M."/>
        </authorList>
    </citation>
    <scope>NUCLEOTIDE SEQUENCE [LARGE SCALE GENOMIC DNA]</scope>
    <source>
        <strain evidence="23">MoPn / Nigg</strain>
    </source>
</reference>
<dbReference type="PIR" id="H81736">
    <property type="entry name" value="H81736"/>
</dbReference>
<feature type="transmembrane region" description="Helical" evidence="21">
    <location>
        <begin position="64"/>
        <end position="84"/>
    </location>
</feature>
<keyword evidence="23" id="KW-1185">Reference proteome</keyword>
<keyword evidence="5" id="KW-0328">Glycosyltransferase</keyword>
<evidence type="ECO:0000256" key="10">
    <source>
        <dbReference type="ARBA" id="ARBA00022989"/>
    </source>
</evidence>
<evidence type="ECO:0000256" key="19">
    <source>
        <dbReference type="ARBA" id="ARBA00044770"/>
    </source>
</evidence>
<evidence type="ECO:0000313" key="23">
    <source>
        <dbReference type="Proteomes" id="UP000000800"/>
    </source>
</evidence>
<evidence type="ECO:0000256" key="12">
    <source>
        <dbReference type="ARBA" id="ARBA00023306"/>
    </source>
</evidence>
<feature type="transmembrane region" description="Helical" evidence="21">
    <location>
        <begin position="183"/>
        <end position="200"/>
    </location>
</feature>
<dbReference type="HOGENOM" id="CLU_029243_1_1_0"/>
<evidence type="ECO:0000256" key="5">
    <source>
        <dbReference type="ARBA" id="ARBA00022676"/>
    </source>
</evidence>
<evidence type="ECO:0000256" key="4">
    <source>
        <dbReference type="ARBA" id="ARBA00022618"/>
    </source>
</evidence>
<organism evidence="22 23">
    <name type="scientific">Chlamydia muridarum (strain MoPn / Nigg)</name>
    <dbReference type="NCBI Taxonomy" id="243161"/>
    <lineage>
        <taxon>Bacteria</taxon>
        <taxon>Pseudomonadati</taxon>
        <taxon>Chlamydiota</taxon>
        <taxon>Chlamydiia</taxon>
        <taxon>Chlamydiales</taxon>
        <taxon>Chlamydiaceae</taxon>
        <taxon>Chlamydia/Chlamydophila group</taxon>
        <taxon>Chlamydia</taxon>
    </lineage>
</organism>
<keyword evidence="12" id="KW-0131">Cell cycle</keyword>
<dbReference type="Pfam" id="PF01098">
    <property type="entry name" value="FTSW_RODA_SPOVE"/>
    <property type="match status" value="1"/>
</dbReference>
<dbReference type="EMBL" id="AE002160">
    <property type="protein sequence ID" value="AAF39019.1"/>
    <property type="molecule type" value="Genomic_DNA"/>
</dbReference>
<keyword evidence="11 21" id="KW-0472">Membrane</keyword>
<gene>
    <name evidence="22" type="ordered locus">TC_0141</name>
</gene>
<dbReference type="AlphaFoldDB" id="Q9PLG3"/>
<evidence type="ECO:0000256" key="7">
    <source>
        <dbReference type="ARBA" id="ARBA00022692"/>
    </source>
</evidence>
<keyword evidence="4 22" id="KW-0132">Cell division</keyword>
<keyword evidence="3" id="KW-1003">Cell membrane</keyword>
<feature type="transmembrane region" description="Helical" evidence="21">
    <location>
        <begin position="96"/>
        <end position="115"/>
    </location>
</feature>
<keyword evidence="7 21" id="KW-0812">Transmembrane</keyword>
<evidence type="ECO:0000313" key="22">
    <source>
        <dbReference type="EMBL" id="AAF39019.1"/>
    </source>
</evidence>
<feature type="transmembrane region" description="Helical" evidence="21">
    <location>
        <begin position="205"/>
        <end position="223"/>
    </location>
</feature>
<evidence type="ECO:0000256" key="20">
    <source>
        <dbReference type="ARBA" id="ARBA00049902"/>
    </source>
</evidence>
<evidence type="ECO:0000256" key="17">
    <source>
        <dbReference type="ARBA" id="ARBA00041185"/>
    </source>
</evidence>
<dbReference type="GO" id="GO:0071555">
    <property type="term" value="P:cell wall organization"/>
    <property type="evidence" value="ECO:0007669"/>
    <property type="project" value="UniProtKB-KW"/>
</dbReference>
<evidence type="ECO:0000256" key="6">
    <source>
        <dbReference type="ARBA" id="ARBA00022679"/>
    </source>
</evidence>
<dbReference type="GO" id="GO:0009252">
    <property type="term" value="P:peptidoglycan biosynthetic process"/>
    <property type="evidence" value="ECO:0007669"/>
    <property type="project" value="UniProtKB-KW"/>
</dbReference>
<evidence type="ECO:0000256" key="14">
    <source>
        <dbReference type="ARBA" id="ARBA00032370"/>
    </source>
</evidence>
<dbReference type="GO" id="GO:0051301">
    <property type="term" value="P:cell division"/>
    <property type="evidence" value="ECO:0007669"/>
    <property type="project" value="UniProtKB-KW"/>
</dbReference>
<dbReference type="EC" id="2.4.99.28" evidence="19"/>
<dbReference type="GO" id="GO:0032153">
    <property type="term" value="C:cell division site"/>
    <property type="evidence" value="ECO:0007669"/>
    <property type="project" value="TreeGrafter"/>
</dbReference>
<comment type="subcellular location">
    <subcellularLocation>
        <location evidence="1">Cell membrane</location>
        <topology evidence="1">Multi-pass membrane protein</topology>
    </subcellularLocation>
</comment>
<keyword evidence="13" id="KW-0961">Cell wall biogenesis/degradation</keyword>
<dbReference type="InterPro" id="IPR001182">
    <property type="entry name" value="FtsW/RodA"/>
</dbReference>
<dbReference type="PANTHER" id="PTHR30474">
    <property type="entry name" value="CELL CYCLE PROTEIN"/>
    <property type="match status" value="1"/>
</dbReference>
<protein>
    <recommendedName>
        <fullName evidence="17">Probable peptidoglycan glycosyltransferase FtsW</fullName>
        <ecNumber evidence="19">2.4.99.28</ecNumber>
    </recommendedName>
    <alternativeName>
        <fullName evidence="18">Cell division protein FtsW</fullName>
    </alternativeName>
    <alternativeName>
        <fullName evidence="15">Cell wall polymerase</fullName>
    </alternativeName>
    <alternativeName>
        <fullName evidence="14">Peptidoglycan polymerase</fullName>
    </alternativeName>
</protein>
<evidence type="ECO:0000256" key="21">
    <source>
        <dbReference type="SAM" id="Phobius"/>
    </source>
</evidence>
<keyword evidence="6" id="KW-0808">Transferase</keyword>
<evidence type="ECO:0000256" key="8">
    <source>
        <dbReference type="ARBA" id="ARBA00022960"/>
    </source>
</evidence>
<dbReference type="GO" id="GO:0005886">
    <property type="term" value="C:plasma membrane"/>
    <property type="evidence" value="ECO:0007669"/>
    <property type="project" value="UniProtKB-SubCell"/>
</dbReference>
<evidence type="ECO:0000256" key="11">
    <source>
        <dbReference type="ARBA" id="ARBA00023136"/>
    </source>
</evidence>
<evidence type="ECO:0000256" key="13">
    <source>
        <dbReference type="ARBA" id="ARBA00023316"/>
    </source>
</evidence>
<dbReference type="KEGG" id="cmu:TC_0141"/>
<accession>Q9PLG3</accession>
<name>Q9PLG3_CHLMU</name>
<feature type="transmembrane region" description="Helical" evidence="21">
    <location>
        <begin position="356"/>
        <end position="375"/>
    </location>
</feature>
<comment type="pathway">
    <text evidence="2">Cell wall biogenesis; peptidoglycan biosynthesis.</text>
</comment>
<keyword evidence="9" id="KW-0573">Peptidoglycan synthesis</keyword>
<evidence type="ECO:0000256" key="16">
    <source>
        <dbReference type="ARBA" id="ARBA00038053"/>
    </source>
</evidence>
<dbReference type="GO" id="GO:0008360">
    <property type="term" value="P:regulation of cell shape"/>
    <property type="evidence" value="ECO:0007669"/>
    <property type="project" value="UniProtKB-KW"/>
</dbReference>
<feature type="transmembrane region" description="Helical" evidence="21">
    <location>
        <begin position="161"/>
        <end position="177"/>
    </location>
</feature>
<evidence type="ECO:0000256" key="1">
    <source>
        <dbReference type="ARBA" id="ARBA00004651"/>
    </source>
</evidence>
<dbReference type="Proteomes" id="UP000000800">
    <property type="component" value="Chromosome"/>
</dbReference>
<keyword evidence="10 21" id="KW-1133">Transmembrane helix</keyword>
<feature type="transmembrane region" description="Helical" evidence="21">
    <location>
        <begin position="290"/>
        <end position="310"/>
    </location>
</feature>
<comment type="similarity">
    <text evidence="16">Belongs to the SEDS family. FtsW subfamily.</text>
</comment>
<evidence type="ECO:0000256" key="3">
    <source>
        <dbReference type="ARBA" id="ARBA00022475"/>
    </source>
</evidence>
<sequence>MSRKLVSCVLEIDYEFDRSQAIVMKWFLISCLLGIFSLGLIMVFDTSSAEVLDRALSCSTHKALIRQITYLVLGLSVASFIYILGWKDFLKMSPVLLIMVGMALILVLIPGVGVCRNGARRWLGVGQLTLQPSEFVKYLIPCVAIECLTTRVAIRSSFKRFVAFVSLLFIPIFLIAIEPDNGSAAVIAFSLIPVFIVTAVRLRYWLVPLLCILCIGGIFAYRLPYVRNRLQVYLHPELDIKGRGHQPYQAKIAAGSGKLFGKGPGKGLQKLTYLPEAQNDYIAAIYAEEFGFVGMLLLILLYMGFIYSGYVIAMRASLLSGAALAISITVIIGMQAFINLGVVSGLLPSKGVNLPFFSQGGSSLIANMCGIGLLLRICDEEDQQGCIGSRGNRGTHYPRFSSQRDFH</sequence>
<dbReference type="NCBIfam" id="TIGR02614">
    <property type="entry name" value="ftsW"/>
    <property type="match status" value="1"/>
</dbReference>
<evidence type="ECO:0000256" key="18">
    <source>
        <dbReference type="ARBA" id="ARBA00041418"/>
    </source>
</evidence>
<feature type="transmembrane region" description="Helical" evidence="21">
    <location>
        <begin position="26"/>
        <end position="44"/>
    </location>
</feature>
<evidence type="ECO:0000256" key="15">
    <source>
        <dbReference type="ARBA" id="ARBA00033270"/>
    </source>
</evidence>
<dbReference type="GO" id="GO:0008955">
    <property type="term" value="F:peptidoglycan glycosyltransferase activity"/>
    <property type="evidence" value="ECO:0007669"/>
    <property type="project" value="UniProtKB-EC"/>
</dbReference>
<dbReference type="GO" id="GO:0015648">
    <property type="term" value="F:lipid-linked peptidoglycan transporter activity"/>
    <property type="evidence" value="ECO:0007669"/>
    <property type="project" value="TreeGrafter"/>
</dbReference>
<comment type="catalytic activity">
    <reaction evidence="20">
        <text>[GlcNAc-(1-&gt;4)-Mur2Ac(oyl-L-Ala-gamma-D-Glu-L-Lys-D-Ala-D-Ala)](n)-di-trans,octa-cis-undecaprenyl diphosphate + beta-D-GlcNAc-(1-&gt;4)-Mur2Ac(oyl-L-Ala-gamma-D-Glu-L-Lys-D-Ala-D-Ala)-di-trans,octa-cis-undecaprenyl diphosphate = [GlcNAc-(1-&gt;4)-Mur2Ac(oyl-L-Ala-gamma-D-Glu-L-Lys-D-Ala-D-Ala)](n+1)-di-trans,octa-cis-undecaprenyl diphosphate + di-trans,octa-cis-undecaprenyl diphosphate + H(+)</text>
        <dbReference type="Rhea" id="RHEA:23708"/>
        <dbReference type="Rhea" id="RHEA-COMP:9602"/>
        <dbReference type="Rhea" id="RHEA-COMP:9603"/>
        <dbReference type="ChEBI" id="CHEBI:15378"/>
        <dbReference type="ChEBI" id="CHEBI:58405"/>
        <dbReference type="ChEBI" id="CHEBI:60033"/>
        <dbReference type="ChEBI" id="CHEBI:78435"/>
        <dbReference type="EC" id="2.4.99.28"/>
    </reaction>
</comment>
<dbReference type="PANTHER" id="PTHR30474:SF2">
    <property type="entry name" value="PEPTIDOGLYCAN GLYCOSYLTRANSFERASE FTSW-RELATED"/>
    <property type="match status" value="1"/>
</dbReference>
<dbReference type="InterPro" id="IPR013437">
    <property type="entry name" value="FtsW"/>
</dbReference>
<evidence type="ECO:0000256" key="9">
    <source>
        <dbReference type="ARBA" id="ARBA00022984"/>
    </source>
</evidence>
<evidence type="ECO:0000256" key="2">
    <source>
        <dbReference type="ARBA" id="ARBA00004752"/>
    </source>
</evidence>
<keyword evidence="8" id="KW-0133">Cell shape</keyword>
<feature type="transmembrane region" description="Helical" evidence="21">
    <location>
        <begin position="322"/>
        <end position="344"/>
    </location>
</feature>